<dbReference type="EMBL" id="LJGU01000113">
    <property type="protein sequence ID" value="OEV04541.1"/>
    <property type="molecule type" value="Genomic_DNA"/>
</dbReference>
<comment type="subunit">
    <text evidence="3">Homodimer. Interacts with LigD.</text>
</comment>
<accession>A0A1E7KL35</accession>
<dbReference type="InterPro" id="IPR006164">
    <property type="entry name" value="DNA_bd_Ku70/Ku80"/>
</dbReference>
<feature type="region of interest" description="Disordered" evidence="4">
    <location>
        <begin position="296"/>
        <end position="322"/>
    </location>
</feature>
<dbReference type="NCBIfam" id="TIGR02772">
    <property type="entry name" value="Ku_bact"/>
    <property type="match status" value="1"/>
</dbReference>
<feature type="chain" id="PRO_5038402745" description="Non-homologous end joining protein Ku" evidence="5">
    <location>
        <begin position="22"/>
        <end position="322"/>
    </location>
</feature>
<gene>
    <name evidence="3" type="primary">ku</name>
    <name evidence="7" type="ORF">AN216_06425</name>
</gene>
<feature type="signal peptide" evidence="5">
    <location>
        <begin position="1"/>
        <end position="21"/>
    </location>
</feature>
<protein>
    <recommendedName>
        <fullName evidence="3">Non-homologous end joining protein Ku</fullName>
    </recommendedName>
</protein>
<dbReference type="InterPro" id="IPR016194">
    <property type="entry name" value="SPOC-like_C_dom_sf"/>
</dbReference>
<sequence length="322" mass="35755">MARAVWSGSLTFGLVSLPVQLATATSSHTVGFRQVERGTSDRVRSRRVNERTGEEVPYDKIVKGYETGEGAYVIVEPEEVDEITPGRSKNIEISGFVDLDTIDPIFFDTTYFLQPRKEHTKTYGLLRDALAETNRAGIATMSMRQKEYLVAVHEEDGVLVMQTLHWADEVRDPHETLDNLPSDSAVGAKELRMATQLIETMAMEWDPEEFHDRTHERIQELIAAKRSGESVTKATAPPESTNVVDLMSALEQSVDKARQGRSAKRSGRAGGRTSGGADDAALDEWTKEQLYQRASELDVSGRSRMNRAELRESVANASRPAA</sequence>
<dbReference type="Gene3D" id="2.40.290.10">
    <property type="match status" value="1"/>
</dbReference>
<evidence type="ECO:0000313" key="7">
    <source>
        <dbReference type="EMBL" id="OEV04541.1"/>
    </source>
</evidence>
<evidence type="ECO:0000259" key="6">
    <source>
        <dbReference type="SMART" id="SM00559"/>
    </source>
</evidence>
<dbReference type="AlphaFoldDB" id="A0A1E7KL35"/>
<evidence type="ECO:0000256" key="1">
    <source>
        <dbReference type="ARBA" id="ARBA00023125"/>
    </source>
</evidence>
<keyword evidence="1 3" id="KW-0238">DNA-binding</keyword>
<dbReference type="FunFam" id="2.40.290.10:FF:000004">
    <property type="entry name" value="Non-homologous end joining protein Ku"/>
    <property type="match status" value="1"/>
</dbReference>
<keyword evidence="3" id="KW-0227">DNA damage</keyword>
<keyword evidence="2 3" id="KW-0233">DNA recombination</keyword>
<evidence type="ECO:0000256" key="3">
    <source>
        <dbReference type="HAMAP-Rule" id="MF_01875"/>
    </source>
</evidence>
<proteinExistence type="inferred from homology"/>
<dbReference type="PIRSF" id="PIRSF006493">
    <property type="entry name" value="Prok_Ku"/>
    <property type="match status" value="1"/>
</dbReference>
<feature type="domain" description="Ku" evidence="6">
    <location>
        <begin position="53"/>
        <end position="182"/>
    </location>
</feature>
<evidence type="ECO:0000256" key="5">
    <source>
        <dbReference type="SAM" id="SignalP"/>
    </source>
</evidence>
<keyword evidence="5" id="KW-0732">Signal</keyword>
<dbReference type="SMART" id="SM00559">
    <property type="entry name" value="Ku78"/>
    <property type="match status" value="1"/>
</dbReference>
<dbReference type="STRING" id="1075402.AN216_06425"/>
<comment type="caution">
    <text evidence="7">The sequence shown here is derived from an EMBL/GenBank/DDBJ whole genome shotgun (WGS) entry which is preliminary data.</text>
</comment>
<dbReference type="CDD" id="cd00789">
    <property type="entry name" value="KU_like"/>
    <property type="match status" value="1"/>
</dbReference>
<name>A0A1E7KL35_9ACTN</name>
<dbReference type="PANTHER" id="PTHR41251">
    <property type="entry name" value="NON-HOMOLOGOUS END JOINING PROTEIN KU"/>
    <property type="match status" value="1"/>
</dbReference>
<keyword evidence="8" id="KW-1185">Reference proteome</keyword>
<dbReference type="GO" id="GO:0006310">
    <property type="term" value="P:DNA recombination"/>
    <property type="evidence" value="ECO:0007669"/>
    <property type="project" value="UniProtKB-KW"/>
</dbReference>
<evidence type="ECO:0000256" key="4">
    <source>
        <dbReference type="SAM" id="MobiDB-lite"/>
    </source>
</evidence>
<organism evidence="7 8">
    <name type="scientific">Streptomyces oceani</name>
    <dbReference type="NCBI Taxonomy" id="1075402"/>
    <lineage>
        <taxon>Bacteria</taxon>
        <taxon>Bacillati</taxon>
        <taxon>Actinomycetota</taxon>
        <taxon>Actinomycetes</taxon>
        <taxon>Kitasatosporales</taxon>
        <taxon>Streptomycetaceae</taxon>
        <taxon>Streptomyces</taxon>
    </lineage>
</organism>
<dbReference type="OrthoDB" id="9795084at2"/>
<dbReference type="GO" id="GO:0003690">
    <property type="term" value="F:double-stranded DNA binding"/>
    <property type="evidence" value="ECO:0007669"/>
    <property type="project" value="UniProtKB-UniRule"/>
</dbReference>
<dbReference type="PATRIC" id="fig|1075402.3.peg.4075"/>
<dbReference type="PANTHER" id="PTHR41251:SF1">
    <property type="entry name" value="NON-HOMOLOGOUS END JOINING PROTEIN KU"/>
    <property type="match status" value="1"/>
</dbReference>
<feature type="region of interest" description="Disordered" evidence="4">
    <location>
        <begin position="253"/>
        <end position="283"/>
    </location>
</feature>
<dbReference type="GO" id="GO:0006303">
    <property type="term" value="P:double-strand break repair via nonhomologous end joining"/>
    <property type="evidence" value="ECO:0007669"/>
    <property type="project" value="UniProtKB-UniRule"/>
</dbReference>
<comment type="similarity">
    <text evidence="3">Belongs to the prokaryotic Ku family.</text>
</comment>
<comment type="function">
    <text evidence="3">With LigD forms a non-homologous end joining (NHEJ) DNA repair enzyme, which repairs dsDNA breaks with reduced fidelity. Binds linear dsDNA with 5'- and 3'- overhangs but not closed circular dsDNA nor ssDNA. Recruits and stimulates the ligase activity of LigD.</text>
</comment>
<reference evidence="7 8" key="1">
    <citation type="journal article" date="2016" name="Front. Microbiol.">
        <title>Comparative Genomics Analysis of Streptomyces Species Reveals Their Adaptation to the Marine Environment and Their Diversity at the Genomic Level.</title>
        <authorList>
            <person name="Tian X."/>
            <person name="Zhang Z."/>
            <person name="Yang T."/>
            <person name="Chen M."/>
            <person name="Li J."/>
            <person name="Chen F."/>
            <person name="Yang J."/>
            <person name="Li W."/>
            <person name="Zhang B."/>
            <person name="Zhang Z."/>
            <person name="Wu J."/>
            <person name="Zhang C."/>
            <person name="Long L."/>
            <person name="Xiao J."/>
        </authorList>
    </citation>
    <scope>NUCLEOTIDE SEQUENCE [LARGE SCALE GENOMIC DNA]</scope>
    <source>
        <strain evidence="7 8">SCSIO 02100</strain>
    </source>
</reference>
<dbReference type="Proteomes" id="UP000176101">
    <property type="component" value="Unassembled WGS sequence"/>
</dbReference>
<dbReference type="HAMAP" id="MF_01875">
    <property type="entry name" value="Prokaryotic_Ku"/>
    <property type="match status" value="1"/>
</dbReference>
<evidence type="ECO:0000313" key="8">
    <source>
        <dbReference type="Proteomes" id="UP000176101"/>
    </source>
</evidence>
<dbReference type="InterPro" id="IPR009187">
    <property type="entry name" value="Prok_Ku"/>
</dbReference>
<keyword evidence="3" id="KW-0234">DNA repair</keyword>
<dbReference type="Pfam" id="PF02735">
    <property type="entry name" value="Ku"/>
    <property type="match status" value="1"/>
</dbReference>
<dbReference type="SUPFAM" id="SSF100939">
    <property type="entry name" value="SPOC domain-like"/>
    <property type="match status" value="1"/>
</dbReference>
<dbReference type="RefSeq" id="WP_070195614.1">
    <property type="nucleotide sequence ID" value="NZ_LJGU01000113.1"/>
</dbReference>
<evidence type="ECO:0000256" key="2">
    <source>
        <dbReference type="ARBA" id="ARBA00023172"/>
    </source>
</evidence>
<feature type="compositionally biased region" description="Basic and acidic residues" evidence="4">
    <location>
        <begin position="296"/>
        <end position="312"/>
    </location>
</feature>